<accession>A0ABY7K8M0</accession>
<sequence>MPHELTVRRILGDQPFAEIGRPVWAVTDPRHGCVIAAGDLGHVTWRGTGQWLGHRIGVYDADTLRPRHVVPSRYPVCAIEPHPELPLAAIGTGRYDGSWDFQGQLLLLHLETGHVTNLLSKSRQVRHLRWLEDGRLAMLISPEDKDSGFRKGFELAVAVDDWLSAPAGLVDPDDTRHPMVESGLLYDPQVKDTLARLTQGRWQRRAEVRDLAVLADGRVLATGPHTDLECWDPSGAPAWSLPTDGEGSVRIEAAPDDTSAWVTYRGYRRDETTGRTVDRATTVRRISTADGGESDRLDLPSAPALCAAAEGWLALRPQGRDAHATLLLAPTHQETARLDLAPNRSNSPALRVRHSASRLYVDGPGPDDDAPWIHAIDPPTAHASATLRALFPLHWDPASALQPWYGPAVELTHALVHAGRAYERGATYADAREGTYVVSRRLPDGEARWVYRTDKPLADLDGDERKLYAVYLTGEMETLDPETGEVRARHTLRAHGHPVTPVSAAYRADQQRLLVGTVDGRILDCEVRD</sequence>
<dbReference type="EMBL" id="CP114413">
    <property type="protein sequence ID" value="WAZ19091.1"/>
    <property type="molecule type" value="Genomic_DNA"/>
</dbReference>
<evidence type="ECO:0000313" key="2">
    <source>
        <dbReference type="Proteomes" id="UP001164439"/>
    </source>
</evidence>
<keyword evidence="2" id="KW-1185">Reference proteome</keyword>
<reference evidence="1" key="1">
    <citation type="submission" date="2022-12" db="EMBL/GenBank/DDBJ databases">
        <authorList>
            <person name="Ruckert C."/>
            <person name="Busche T."/>
            <person name="Kalinowski J."/>
            <person name="Wittmann C."/>
        </authorList>
    </citation>
    <scope>NUCLEOTIDE SEQUENCE</scope>
    <source>
        <strain evidence="1">DSM 40467</strain>
    </source>
</reference>
<proteinExistence type="predicted"/>
<dbReference type="InterPro" id="IPR015943">
    <property type="entry name" value="WD40/YVTN_repeat-like_dom_sf"/>
</dbReference>
<name>A0ABY7K8M0_9ACTN</name>
<dbReference type="InterPro" id="IPR011044">
    <property type="entry name" value="Quino_amine_DH_bsu"/>
</dbReference>
<dbReference type="RefSeq" id="WP_269656774.1">
    <property type="nucleotide sequence ID" value="NZ_CP114413.1"/>
</dbReference>
<gene>
    <name evidence="1" type="ORF">STRCI_000117</name>
</gene>
<organism evidence="1 2">
    <name type="scientific">Streptomyces cinnabarinus</name>
    <dbReference type="NCBI Taxonomy" id="67287"/>
    <lineage>
        <taxon>Bacteria</taxon>
        <taxon>Bacillati</taxon>
        <taxon>Actinomycetota</taxon>
        <taxon>Actinomycetes</taxon>
        <taxon>Kitasatosporales</taxon>
        <taxon>Streptomycetaceae</taxon>
        <taxon>Streptomyces</taxon>
    </lineage>
</organism>
<dbReference type="Gene3D" id="2.130.10.10">
    <property type="entry name" value="YVTN repeat-like/Quinoprotein amine dehydrogenase"/>
    <property type="match status" value="1"/>
</dbReference>
<protein>
    <submittedName>
        <fullName evidence="1">Uncharacterized protein</fullName>
    </submittedName>
</protein>
<dbReference type="Proteomes" id="UP001164439">
    <property type="component" value="Chromosome"/>
</dbReference>
<evidence type="ECO:0000313" key="1">
    <source>
        <dbReference type="EMBL" id="WAZ19091.1"/>
    </source>
</evidence>
<dbReference type="SUPFAM" id="SSF50969">
    <property type="entry name" value="YVTN repeat-like/Quinoprotein amine dehydrogenase"/>
    <property type="match status" value="1"/>
</dbReference>